<feature type="transmembrane region" description="Helical" evidence="1">
    <location>
        <begin position="213"/>
        <end position="233"/>
    </location>
</feature>
<dbReference type="HOGENOM" id="CLU_065849_0_0_1"/>
<feature type="transmembrane region" description="Helical" evidence="1">
    <location>
        <begin position="171"/>
        <end position="193"/>
    </location>
</feature>
<protein>
    <submittedName>
        <fullName evidence="2">Uncharacterized protein</fullName>
    </submittedName>
</protein>
<name>A0A067SKX1_GALM3</name>
<reference evidence="3" key="1">
    <citation type="journal article" date="2014" name="Proc. Natl. Acad. Sci. U.S.A.">
        <title>Extensive sampling of basidiomycete genomes demonstrates inadequacy of the white-rot/brown-rot paradigm for wood decay fungi.</title>
        <authorList>
            <person name="Riley R."/>
            <person name="Salamov A.A."/>
            <person name="Brown D.W."/>
            <person name="Nagy L.G."/>
            <person name="Floudas D."/>
            <person name="Held B.W."/>
            <person name="Levasseur A."/>
            <person name="Lombard V."/>
            <person name="Morin E."/>
            <person name="Otillar R."/>
            <person name="Lindquist E.A."/>
            <person name="Sun H."/>
            <person name="LaButti K.M."/>
            <person name="Schmutz J."/>
            <person name="Jabbour D."/>
            <person name="Luo H."/>
            <person name="Baker S.E."/>
            <person name="Pisabarro A.G."/>
            <person name="Walton J.D."/>
            <person name="Blanchette R.A."/>
            <person name="Henrissat B."/>
            <person name="Martin F."/>
            <person name="Cullen D."/>
            <person name="Hibbett D.S."/>
            <person name="Grigoriev I.V."/>
        </authorList>
    </citation>
    <scope>NUCLEOTIDE SEQUENCE [LARGE SCALE GENOMIC DNA]</scope>
    <source>
        <strain evidence="3">CBS 339.88</strain>
    </source>
</reference>
<keyword evidence="3" id="KW-1185">Reference proteome</keyword>
<evidence type="ECO:0000256" key="1">
    <source>
        <dbReference type="SAM" id="Phobius"/>
    </source>
</evidence>
<dbReference type="EMBL" id="KL142408">
    <property type="protein sequence ID" value="KDR68364.1"/>
    <property type="molecule type" value="Genomic_DNA"/>
</dbReference>
<dbReference type="STRING" id="685588.A0A067SKX1"/>
<organism evidence="2 3">
    <name type="scientific">Galerina marginata (strain CBS 339.88)</name>
    <dbReference type="NCBI Taxonomy" id="685588"/>
    <lineage>
        <taxon>Eukaryota</taxon>
        <taxon>Fungi</taxon>
        <taxon>Dikarya</taxon>
        <taxon>Basidiomycota</taxon>
        <taxon>Agaricomycotina</taxon>
        <taxon>Agaricomycetes</taxon>
        <taxon>Agaricomycetidae</taxon>
        <taxon>Agaricales</taxon>
        <taxon>Agaricineae</taxon>
        <taxon>Strophariaceae</taxon>
        <taxon>Galerina</taxon>
    </lineage>
</organism>
<dbReference type="Proteomes" id="UP000027222">
    <property type="component" value="Unassembled WGS sequence"/>
</dbReference>
<keyword evidence="1" id="KW-0812">Transmembrane</keyword>
<evidence type="ECO:0000313" key="3">
    <source>
        <dbReference type="Proteomes" id="UP000027222"/>
    </source>
</evidence>
<dbReference type="PANTHER" id="PTHR39470:SF1">
    <property type="entry name" value="CHORISMATE SYNTHASE PROTEIN"/>
    <property type="match status" value="1"/>
</dbReference>
<proteinExistence type="predicted"/>
<dbReference type="AlphaFoldDB" id="A0A067SKX1"/>
<evidence type="ECO:0000313" key="2">
    <source>
        <dbReference type="EMBL" id="KDR68364.1"/>
    </source>
</evidence>
<gene>
    <name evidence="2" type="ORF">GALMADRAFT_257008</name>
</gene>
<dbReference type="OrthoDB" id="4218123at2759"/>
<accession>A0A067SKX1</accession>
<sequence>MELPQLSLDTFVAICLVIATPWLYKTYSPFSSEKSSKSRTEQLLSTAILVHTLYMLHSLLVSPPQNIFKSLELSLNEAPETLRAKLAESFGGDENVPLHLDILLKRLGLMDMRSFYVRFGHNVLTTCSYCNSFDDFALYAFPAPLLEYIREIAFVGLLALPKSPAAHFRPLGLGALLAALMAEAYWVLTLQVVIPPRGSYLPATMWHDNFVQIRHALFLLLPLLITLLPYLNLHSIPILGAFIPAPQVHNLPPARYQLQGQNAVVPPDATLTQVSNMTLKTLGHLLPTLHLLKYSHAAVMRSQSPTDEATAASLHSRAAEWWRDEGREGEVVRSDENVQKILKGAGLGVDEESKEGDAVIEPEGKLLNSAKIAVNMLKEQGGPPSEHWVFGP</sequence>
<keyword evidence="1" id="KW-1133">Transmembrane helix</keyword>
<dbReference type="PANTHER" id="PTHR39470">
    <property type="entry name" value="CHROMOSOME 10, WHOLE GENOME SHOTGUN SEQUENCE"/>
    <property type="match status" value="1"/>
</dbReference>
<keyword evidence="1" id="KW-0472">Membrane</keyword>